<evidence type="ECO:0000313" key="5">
    <source>
        <dbReference type="Proteomes" id="UP001378592"/>
    </source>
</evidence>
<keyword evidence="5" id="KW-1185">Reference proteome</keyword>
<evidence type="ECO:0000256" key="3">
    <source>
        <dbReference type="RuleBase" id="RU000363"/>
    </source>
</evidence>
<proteinExistence type="inferred from homology"/>
<comment type="caution">
    <text evidence="4">The sequence shown here is derived from an EMBL/GenBank/DDBJ whole genome shotgun (WGS) entry which is preliminary data.</text>
</comment>
<dbReference type="FunFam" id="3.40.50.720:FF:000047">
    <property type="entry name" value="NADP-dependent L-serine/L-allo-threonine dehydrogenase"/>
    <property type="match status" value="1"/>
</dbReference>
<reference evidence="4 5" key="1">
    <citation type="submission" date="2024-03" db="EMBL/GenBank/DDBJ databases">
        <title>The genome assembly and annotation of the cricket Gryllus longicercus Weissman &amp; Gray.</title>
        <authorList>
            <person name="Szrajer S."/>
            <person name="Gray D."/>
            <person name="Ylla G."/>
        </authorList>
    </citation>
    <scope>NUCLEOTIDE SEQUENCE [LARGE SCALE GENOMIC DNA]</scope>
    <source>
        <strain evidence="4">DAG 2021-001</strain>
        <tissue evidence="4">Whole body minus gut</tissue>
    </source>
</reference>
<evidence type="ECO:0000313" key="4">
    <source>
        <dbReference type="EMBL" id="KAK7864247.1"/>
    </source>
</evidence>
<dbReference type="SUPFAM" id="SSF51735">
    <property type="entry name" value="NAD(P)-binding Rossmann-fold domains"/>
    <property type="match status" value="1"/>
</dbReference>
<dbReference type="PANTHER" id="PTHR43115">
    <property type="entry name" value="DEHYDROGENASE/REDUCTASE SDR FAMILY MEMBER 11"/>
    <property type="match status" value="1"/>
</dbReference>
<gene>
    <name evidence="4" type="ORF">R5R35_009515</name>
</gene>
<keyword evidence="2" id="KW-0560">Oxidoreductase</keyword>
<dbReference type="Gene3D" id="3.40.50.720">
    <property type="entry name" value="NAD(P)-binding Rossmann-like Domain"/>
    <property type="match status" value="1"/>
</dbReference>
<dbReference type="InterPro" id="IPR036291">
    <property type="entry name" value="NAD(P)-bd_dom_sf"/>
</dbReference>
<name>A0AAN9VKF1_9ORTH</name>
<dbReference type="GO" id="GO:0016616">
    <property type="term" value="F:oxidoreductase activity, acting on the CH-OH group of donors, NAD or NADP as acceptor"/>
    <property type="evidence" value="ECO:0007669"/>
    <property type="project" value="UniProtKB-ARBA"/>
</dbReference>
<accession>A0AAN9VKF1</accession>
<dbReference type="EMBL" id="JAZDUA010000207">
    <property type="protein sequence ID" value="KAK7864247.1"/>
    <property type="molecule type" value="Genomic_DNA"/>
</dbReference>
<evidence type="ECO:0000256" key="1">
    <source>
        <dbReference type="ARBA" id="ARBA00006484"/>
    </source>
</evidence>
<sequence length="267" mass="27910">MAHLNGRVAVVTGASSGIGAAVAYQLQDAGVTVVGLARRKDAISGAVEAARREAKERGHRPAAPAARAPGALHCVQCDVANEQDVVAAFKWVRDKLGAVHILVNNAGVGGPHSLAGASNSGSDEWKRILNVNVLGLSIGTREAVKLMKEKGVDDGHIVHIGSVAGHINPLGSGEQSMYFASKHAVRVLTEGLRKELVAAKSRIRVTEVSPGVVKTNFFDAMSIAPEVIAKQPHLLPEDVASAVLYAVAAPSHVQIHDVIIKPIGEPF</sequence>
<evidence type="ECO:0000256" key="2">
    <source>
        <dbReference type="ARBA" id="ARBA00023002"/>
    </source>
</evidence>
<dbReference type="PANTHER" id="PTHR43115:SF4">
    <property type="entry name" value="DEHYDROGENASE_REDUCTASE SDR FAMILY MEMBER 11"/>
    <property type="match status" value="1"/>
</dbReference>
<dbReference type="PRINTS" id="PR00080">
    <property type="entry name" value="SDRFAMILY"/>
</dbReference>
<evidence type="ECO:0008006" key="6">
    <source>
        <dbReference type="Google" id="ProtNLM"/>
    </source>
</evidence>
<dbReference type="Proteomes" id="UP001378592">
    <property type="component" value="Unassembled WGS sequence"/>
</dbReference>
<organism evidence="4 5">
    <name type="scientific">Gryllus longicercus</name>
    <dbReference type="NCBI Taxonomy" id="2509291"/>
    <lineage>
        <taxon>Eukaryota</taxon>
        <taxon>Metazoa</taxon>
        <taxon>Ecdysozoa</taxon>
        <taxon>Arthropoda</taxon>
        <taxon>Hexapoda</taxon>
        <taxon>Insecta</taxon>
        <taxon>Pterygota</taxon>
        <taxon>Neoptera</taxon>
        <taxon>Polyneoptera</taxon>
        <taxon>Orthoptera</taxon>
        <taxon>Ensifera</taxon>
        <taxon>Gryllidea</taxon>
        <taxon>Grylloidea</taxon>
        <taxon>Gryllidae</taxon>
        <taxon>Gryllinae</taxon>
        <taxon>Gryllus</taxon>
    </lineage>
</organism>
<dbReference type="AlphaFoldDB" id="A0AAN9VKF1"/>
<protein>
    <recommendedName>
        <fullName evidence="6">Farnesol dehydrogenase-like</fullName>
    </recommendedName>
</protein>
<dbReference type="InterPro" id="IPR002347">
    <property type="entry name" value="SDR_fam"/>
</dbReference>
<dbReference type="Pfam" id="PF00106">
    <property type="entry name" value="adh_short"/>
    <property type="match status" value="1"/>
</dbReference>
<comment type="similarity">
    <text evidence="1 3">Belongs to the short-chain dehydrogenases/reductases (SDR) family.</text>
</comment>
<dbReference type="PRINTS" id="PR00081">
    <property type="entry name" value="GDHRDH"/>
</dbReference>